<feature type="transmembrane region" description="Helical" evidence="1">
    <location>
        <begin position="54"/>
        <end position="73"/>
    </location>
</feature>
<reference evidence="2 3" key="1">
    <citation type="submission" date="2011-12" db="EMBL/GenBank/DDBJ databases">
        <title>Complete sequence of Mycobacterium rhodesiae NBB3.</title>
        <authorList>
            <consortium name="US DOE Joint Genome Institute"/>
            <person name="Lucas S."/>
            <person name="Han J."/>
            <person name="Lapidus A."/>
            <person name="Cheng J.-F."/>
            <person name="Goodwin L."/>
            <person name="Pitluck S."/>
            <person name="Peters L."/>
            <person name="Mikhailova N."/>
            <person name="Gu W."/>
            <person name="Detter J.C."/>
            <person name="Han C."/>
            <person name="Tapia R."/>
            <person name="Land M."/>
            <person name="Hauser L."/>
            <person name="Kyrpides N."/>
            <person name="Ivanova N."/>
            <person name="Pagani I."/>
            <person name="Mattes T."/>
            <person name="Holmes A."/>
            <person name="Rutledge P."/>
            <person name="Paulsen I."/>
            <person name="Coleman N."/>
            <person name="Woyke T."/>
        </authorList>
    </citation>
    <scope>NUCLEOTIDE SEQUENCE [LARGE SCALE GENOMIC DNA]</scope>
    <source>
        <strain evidence="2 3">NBB3</strain>
    </source>
</reference>
<keyword evidence="3" id="KW-1185">Reference proteome</keyword>
<gene>
    <name evidence="2" type="ordered locus">MycrhN_4376</name>
</gene>
<dbReference type="Pfam" id="PF03988">
    <property type="entry name" value="DUF347"/>
    <property type="match status" value="4"/>
</dbReference>
<dbReference type="AlphaFoldDB" id="G8RLQ2"/>
<feature type="transmembrane region" description="Helical" evidence="1">
    <location>
        <begin position="204"/>
        <end position="221"/>
    </location>
</feature>
<feature type="transmembrane region" description="Helical" evidence="1">
    <location>
        <begin position="233"/>
        <end position="254"/>
    </location>
</feature>
<dbReference type="Proteomes" id="UP000005442">
    <property type="component" value="Chromosome"/>
</dbReference>
<feature type="transmembrane region" description="Helical" evidence="1">
    <location>
        <begin position="110"/>
        <end position="131"/>
    </location>
</feature>
<dbReference type="EMBL" id="CP003169">
    <property type="protein sequence ID" value="AEV74875.1"/>
    <property type="molecule type" value="Genomic_DNA"/>
</dbReference>
<dbReference type="HOGENOM" id="CLU_070268_0_0_11"/>
<protein>
    <submittedName>
        <fullName evidence="2">Uncharacterized membrane-anchored protein</fullName>
    </submittedName>
</protein>
<dbReference type="InterPro" id="IPR007136">
    <property type="entry name" value="DUF347"/>
</dbReference>
<accession>G8RLQ2</accession>
<sequence>MSAHTANSEMPVSATPVRMVVRKLPLVTVLFWILKVVATTLGETGGDLLAQTLHVGYLHSTVIFFGLLVVALVVQLRARRFRPAIFWTVIALTSTAGTTLSDLMNRTGGIGYTGGAVLLSTGLAIVFLAWWRSGQTLDVENIATFRGEMLYWVAILFSNSLGTSSGDFLSDSLGFGFGTSALVLSVVMGVLLPLHYLTRVNGMVLFWIAFVLTRPLGATVGDYLSKPLDHGGLAWGTMWTSAALLAALVALVAYQTAADRRHPLQLLPEPRHRRTGKPQRLNGELVTVTVPVGNSLEKDLGFPRIVR</sequence>
<feature type="transmembrane region" description="Helical" evidence="1">
    <location>
        <begin position="173"/>
        <end position="192"/>
    </location>
</feature>
<dbReference type="eggNOG" id="COG4705">
    <property type="taxonomic scope" value="Bacteria"/>
</dbReference>
<keyword evidence="1" id="KW-0812">Transmembrane</keyword>
<evidence type="ECO:0000256" key="1">
    <source>
        <dbReference type="SAM" id="Phobius"/>
    </source>
</evidence>
<evidence type="ECO:0000313" key="2">
    <source>
        <dbReference type="EMBL" id="AEV74875.1"/>
    </source>
</evidence>
<dbReference type="KEGG" id="mrh:MycrhN_4376"/>
<name>G8RLQ2_MYCRN</name>
<proteinExistence type="predicted"/>
<keyword evidence="1" id="KW-0472">Membrane</keyword>
<evidence type="ECO:0000313" key="3">
    <source>
        <dbReference type="Proteomes" id="UP000005442"/>
    </source>
</evidence>
<keyword evidence="1" id="KW-1133">Transmembrane helix</keyword>
<organism evidence="2 3">
    <name type="scientific">Mycolicibacterium rhodesiae (strain NBB3)</name>
    <name type="common">Mycobacterium rhodesiae</name>
    <dbReference type="NCBI Taxonomy" id="710685"/>
    <lineage>
        <taxon>Bacteria</taxon>
        <taxon>Bacillati</taxon>
        <taxon>Actinomycetota</taxon>
        <taxon>Actinomycetes</taxon>
        <taxon>Mycobacteriales</taxon>
        <taxon>Mycobacteriaceae</taxon>
        <taxon>Mycolicibacterium</taxon>
    </lineage>
</organism>
<dbReference type="PATRIC" id="fig|710685.3.peg.4389"/>